<dbReference type="Pfam" id="PF12146">
    <property type="entry name" value="Hydrolase_4"/>
    <property type="match status" value="1"/>
</dbReference>
<organism evidence="3 4">
    <name type="scientific">Mesorhizobium alhagi CCNWXJ12-2</name>
    <dbReference type="NCBI Taxonomy" id="1107882"/>
    <lineage>
        <taxon>Bacteria</taxon>
        <taxon>Pseudomonadati</taxon>
        <taxon>Pseudomonadota</taxon>
        <taxon>Alphaproteobacteria</taxon>
        <taxon>Hyphomicrobiales</taxon>
        <taxon>Phyllobacteriaceae</taxon>
        <taxon>Allomesorhizobium</taxon>
    </lineage>
</organism>
<proteinExistence type="predicted"/>
<dbReference type="InterPro" id="IPR022742">
    <property type="entry name" value="Hydrolase_4"/>
</dbReference>
<keyword evidence="4" id="KW-1185">Reference proteome</keyword>
<dbReference type="Gene3D" id="3.40.50.1820">
    <property type="entry name" value="alpha/beta hydrolase"/>
    <property type="match status" value="1"/>
</dbReference>
<sequence>MDWILPSFAQAFVGAGLAALIFDYRHFGESEGEPRQIVDVQKQRQDLRSAIAFARSSAELDPAKVALWGTSLGGSHVIAIAGEDARIAAVVANMPALDVLRGADFSARMTRQNVSAVQFATTTARLLKAAVEDWARGLFGKSPRYLNVYGEPGEAFFTDPALAERFEAVEKGSPTWRNLVAARFFLQAPRYRKGAVGRIRAPLLFTLASHDVEVSADFVKEAAKESTLARVKEYPADHFDLYHGELFEQVAADQVEFLVEHLRRTSGHDVERR</sequence>
<dbReference type="InterPro" id="IPR029058">
    <property type="entry name" value="AB_hydrolase_fold"/>
</dbReference>
<name>H0HUY8_9HYPH</name>
<evidence type="ECO:0000313" key="3">
    <source>
        <dbReference type="EMBL" id="EHK55467.1"/>
    </source>
</evidence>
<dbReference type="PATRIC" id="fig|1107882.3.peg.3893"/>
<dbReference type="PANTHER" id="PTHR22946:SF9">
    <property type="entry name" value="POLYKETIDE TRANSFERASE AF380"/>
    <property type="match status" value="1"/>
</dbReference>
<feature type="domain" description="Serine aminopeptidase S33" evidence="2">
    <location>
        <begin position="7"/>
        <end position="235"/>
    </location>
</feature>
<evidence type="ECO:0000256" key="1">
    <source>
        <dbReference type="ARBA" id="ARBA00022801"/>
    </source>
</evidence>
<dbReference type="EMBL" id="AHAM01000167">
    <property type="protein sequence ID" value="EHK55467.1"/>
    <property type="molecule type" value="Genomic_DNA"/>
</dbReference>
<evidence type="ECO:0000313" key="4">
    <source>
        <dbReference type="Proteomes" id="UP000003250"/>
    </source>
</evidence>
<accession>H0HUY8</accession>
<gene>
    <name evidence="3" type="ORF">MAXJ12_19957</name>
</gene>
<dbReference type="InterPro" id="IPR050261">
    <property type="entry name" value="FrsA_esterase"/>
</dbReference>
<dbReference type="AlphaFoldDB" id="H0HUY8"/>
<dbReference type="Gene3D" id="1.10.10.800">
    <property type="match status" value="1"/>
</dbReference>
<dbReference type="GO" id="GO:0052689">
    <property type="term" value="F:carboxylic ester hydrolase activity"/>
    <property type="evidence" value="ECO:0007669"/>
    <property type="project" value="UniProtKB-ARBA"/>
</dbReference>
<protein>
    <submittedName>
        <fullName evidence="3">Alpha/beta hydrolase family protein</fullName>
    </submittedName>
</protein>
<reference evidence="3 4" key="1">
    <citation type="journal article" date="2012" name="J. Bacteriol.">
        <title>Draft Genome Sequence of Mesorhizobium alhagi CCNWXJ12-2T, a Novel Salt-Resistant Species Isolated from the Desert of Northwestern China.</title>
        <authorList>
            <person name="Zhou M."/>
            <person name="Chen W."/>
            <person name="Chen H."/>
            <person name="Wei G."/>
        </authorList>
    </citation>
    <scope>NUCLEOTIDE SEQUENCE [LARGE SCALE GENOMIC DNA]</scope>
    <source>
        <strain evidence="3 4">CCNWXJ12-2</strain>
    </source>
</reference>
<keyword evidence="1 3" id="KW-0378">Hydrolase</keyword>
<dbReference type="PANTHER" id="PTHR22946">
    <property type="entry name" value="DIENELACTONE HYDROLASE DOMAIN-CONTAINING PROTEIN-RELATED"/>
    <property type="match status" value="1"/>
</dbReference>
<evidence type="ECO:0000259" key="2">
    <source>
        <dbReference type="Pfam" id="PF12146"/>
    </source>
</evidence>
<dbReference type="Proteomes" id="UP000003250">
    <property type="component" value="Unassembled WGS sequence"/>
</dbReference>
<dbReference type="SUPFAM" id="SSF53474">
    <property type="entry name" value="alpha/beta-Hydrolases"/>
    <property type="match status" value="1"/>
</dbReference>